<evidence type="ECO:0000259" key="1">
    <source>
        <dbReference type="Pfam" id="PF08242"/>
    </source>
</evidence>
<keyword evidence="2" id="KW-0489">Methyltransferase</keyword>
<keyword evidence="2" id="KW-0808">Transferase</keyword>
<dbReference type="OrthoDB" id="3286690at2"/>
<dbReference type="PANTHER" id="PTHR42912">
    <property type="entry name" value="METHYLTRANSFERASE"/>
    <property type="match status" value="1"/>
</dbReference>
<dbReference type="SUPFAM" id="SSF53335">
    <property type="entry name" value="S-adenosyl-L-methionine-dependent methyltransferases"/>
    <property type="match status" value="1"/>
</dbReference>
<protein>
    <submittedName>
        <fullName evidence="2">Methyltransferase domain-containing protein</fullName>
    </submittedName>
</protein>
<gene>
    <name evidence="2" type="ORF">SAMN04489717_0340</name>
</gene>
<dbReference type="AlphaFoldDB" id="A0A1H1LHL7"/>
<dbReference type="Proteomes" id="UP000198983">
    <property type="component" value="Chromosome I"/>
</dbReference>
<dbReference type="Pfam" id="PF08242">
    <property type="entry name" value="Methyltransf_12"/>
    <property type="match status" value="1"/>
</dbReference>
<evidence type="ECO:0000313" key="2">
    <source>
        <dbReference type="EMBL" id="SDR73907.1"/>
    </source>
</evidence>
<evidence type="ECO:0000313" key="3">
    <source>
        <dbReference type="Proteomes" id="UP000198983"/>
    </source>
</evidence>
<dbReference type="InterPro" id="IPR029063">
    <property type="entry name" value="SAM-dependent_MTases_sf"/>
</dbReference>
<sequence>MTITPVLKCEERFTALLDVVEAARGQKPRVLDLACGTASITGRLLARLPGATSVAVDLDPALLRIAAGTHAGDQRVRIVRADLGTPDWVRAVTNAVTDAVPATAPGAEGGGFDAVLTATALHWLTPERQRALYAEVAGLLVPGGVFCNADHMPDPGLPELTGRLGRWRDARRASLYAEKSAPSWSEWWDAARSAPELADAVAERDTIFAGSHGSAESSPPYTTHLDYLRAAGFAEVGLVWRGLTDAAFAAVR</sequence>
<dbReference type="GO" id="GO:0032259">
    <property type="term" value="P:methylation"/>
    <property type="evidence" value="ECO:0007669"/>
    <property type="project" value="UniProtKB-KW"/>
</dbReference>
<dbReference type="InterPro" id="IPR013217">
    <property type="entry name" value="Methyltransf_12"/>
</dbReference>
<dbReference type="EMBL" id="LT629732">
    <property type="protein sequence ID" value="SDR73907.1"/>
    <property type="molecule type" value="Genomic_DNA"/>
</dbReference>
<dbReference type="RefSeq" id="WP_092649907.1">
    <property type="nucleotide sequence ID" value="NZ_LT629732.1"/>
</dbReference>
<dbReference type="GO" id="GO:0008168">
    <property type="term" value="F:methyltransferase activity"/>
    <property type="evidence" value="ECO:0007669"/>
    <property type="project" value="UniProtKB-KW"/>
</dbReference>
<name>A0A1H1LHL7_9ACTN</name>
<keyword evidence="3" id="KW-1185">Reference proteome</keyword>
<reference evidence="2 3" key="1">
    <citation type="submission" date="2016-10" db="EMBL/GenBank/DDBJ databases">
        <authorList>
            <person name="de Groot N.N."/>
        </authorList>
    </citation>
    <scope>NUCLEOTIDE SEQUENCE [LARGE SCALE GENOMIC DNA]</scope>
    <source>
        <strain evidence="2 3">DSM 22024</strain>
    </source>
</reference>
<dbReference type="STRING" id="117157.SAMN04489717_0340"/>
<feature type="domain" description="Methyltransferase type 12" evidence="1">
    <location>
        <begin position="31"/>
        <end position="146"/>
    </location>
</feature>
<accession>A0A1H1LHL7</accession>
<dbReference type="CDD" id="cd02440">
    <property type="entry name" value="AdoMet_MTases"/>
    <property type="match status" value="1"/>
</dbReference>
<dbReference type="Gene3D" id="3.40.50.150">
    <property type="entry name" value="Vaccinia Virus protein VP39"/>
    <property type="match status" value="1"/>
</dbReference>
<proteinExistence type="predicted"/>
<organism evidence="2 3">
    <name type="scientific">Actinopolymorpha singaporensis</name>
    <dbReference type="NCBI Taxonomy" id="117157"/>
    <lineage>
        <taxon>Bacteria</taxon>
        <taxon>Bacillati</taxon>
        <taxon>Actinomycetota</taxon>
        <taxon>Actinomycetes</taxon>
        <taxon>Propionibacteriales</taxon>
        <taxon>Actinopolymorphaceae</taxon>
        <taxon>Actinopolymorpha</taxon>
    </lineage>
</organism>
<dbReference type="InterPro" id="IPR050508">
    <property type="entry name" value="Methyltransf_Superfamily"/>
</dbReference>